<dbReference type="PROSITE" id="PS01124">
    <property type="entry name" value="HTH_ARAC_FAMILY_2"/>
    <property type="match status" value="1"/>
</dbReference>
<feature type="domain" description="HTH araC/xylS-type" evidence="4">
    <location>
        <begin position="211"/>
        <end position="310"/>
    </location>
</feature>
<dbReference type="RefSeq" id="WP_147827993.1">
    <property type="nucleotide sequence ID" value="NZ_BPQG01000008.1"/>
</dbReference>
<evidence type="ECO:0000313" key="5">
    <source>
        <dbReference type="EMBL" id="GJD43125.1"/>
    </source>
</evidence>
<proteinExistence type="predicted"/>
<evidence type="ECO:0000313" key="6">
    <source>
        <dbReference type="Proteomes" id="UP001055117"/>
    </source>
</evidence>
<organism evidence="5 6">
    <name type="scientific">Methylobacterium cerastii</name>
    <dbReference type="NCBI Taxonomy" id="932741"/>
    <lineage>
        <taxon>Bacteria</taxon>
        <taxon>Pseudomonadati</taxon>
        <taxon>Pseudomonadota</taxon>
        <taxon>Alphaproteobacteria</taxon>
        <taxon>Hyphomicrobiales</taxon>
        <taxon>Methylobacteriaceae</taxon>
        <taxon>Methylobacterium</taxon>
    </lineage>
</organism>
<dbReference type="InterPro" id="IPR018062">
    <property type="entry name" value="HTH_AraC-typ_CS"/>
</dbReference>
<comment type="caution">
    <text evidence="5">The sequence shown here is derived from an EMBL/GenBank/DDBJ whole genome shotgun (WGS) entry which is preliminary data.</text>
</comment>
<dbReference type="PANTHER" id="PTHR46796:SF6">
    <property type="entry name" value="ARAC SUBFAMILY"/>
    <property type="match status" value="1"/>
</dbReference>
<evidence type="ECO:0000256" key="1">
    <source>
        <dbReference type="ARBA" id="ARBA00023015"/>
    </source>
</evidence>
<dbReference type="InterPro" id="IPR035418">
    <property type="entry name" value="AraC-bd_2"/>
</dbReference>
<dbReference type="EMBL" id="BPQG01000008">
    <property type="protein sequence ID" value="GJD43125.1"/>
    <property type="molecule type" value="Genomic_DNA"/>
</dbReference>
<sequence>MSLPLLSFSSKALRPAVGFDAYHALYATGADVTRTDGAFHAEVRAYRFNRMLVFERRLAGVGHDRDVARVRRDGFDHLTLHLLLSGSLVAGAEGEERRLRPGEILVIDTSAPQRNRCDDTHTITVAVARDQIGTLIPDPRAFHGTVLSQRVAGVIADLMISFTHRVEALTPDTSDQFGPVLGMLLAAALKGTPPGAEAVAALGQPDGGRRRKVEAFIEAHLSDHGLDADAIAGGVGISRTVLYRCFAADGGVARFIQLRRLERIRNVLRRRGGAHPLAAIAHAHGFSSEQHLNRAFRSTFGRPPGQFRSMIEQLRRAKDPGDGRTQPLNDWLIELY</sequence>
<dbReference type="PANTHER" id="PTHR46796">
    <property type="entry name" value="HTH-TYPE TRANSCRIPTIONAL ACTIVATOR RHAS-RELATED"/>
    <property type="match status" value="1"/>
</dbReference>
<dbReference type="Gene3D" id="1.10.10.60">
    <property type="entry name" value="Homeodomain-like"/>
    <property type="match status" value="1"/>
</dbReference>
<keyword evidence="2" id="KW-0238">DNA-binding</keyword>
<dbReference type="InterPro" id="IPR050204">
    <property type="entry name" value="AraC_XylS_family_regulators"/>
</dbReference>
<reference evidence="5 6" key="1">
    <citation type="journal article" date="2021" name="Front. Microbiol.">
        <title>Comprehensive Comparative Genomics and Phenotyping of Methylobacterium Species.</title>
        <authorList>
            <person name="Alessa O."/>
            <person name="Ogura Y."/>
            <person name="Fujitani Y."/>
            <person name="Takami H."/>
            <person name="Hayashi T."/>
            <person name="Sahin N."/>
            <person name="Tani A."/>
        </authorList>
    </citation>
    <scope>NUCLEOTIDE SEQUENCE [LARGE SCALE GENOMIC DNA]</scope>
    <source>
        <strain evidence="5 6">DSM 23679</strain>
    </source>
</reference>
<dbReference type="InterPro" id="IPR018060">
    <property type="entry name" value="HTH_AraC"/>
</dbReference>
<protein>
    <recommendedName>
        <fullName evidence="4">HTH araC/xylS-type domain-containing protein</fullName>
    </recommendedName>
</protein>
<dbReference type="PROSITE" id="PS00041">
    <property type="entry name" value="HTH_ARAC_FAMILY_1"/>
    <property type="match status" value="1"/>
</dbReference>
<evidence type="ECO:0000259" key="4">
    <source>
        <dbReference type="PROSITE" id="PS01124"/>
    </source>
</evidence>
<dbReference type="InterPro" id="IPR009057">
    <property type="entry name" value="Homeodomain-like_sf"/>
</dbReference>
<dbReference type="Proteomes" id="UP001055117">
    <property type="component" value="Unassembled WGS sequence"/>
</dbReference>
<dbReference type="SMART" id="SM00342">
    <property type="entry name" value="HTH_ARAC"/>
    <property type="match status" value="1"/>
</dbReference>
<dbReference type="SUPFAM" id="SSF46689">
    <property type="entry name" value="Homeodomain-like"/>
    <property type="match status" value="1"/>
</dbReference>
<dbReference type="Pfam" id="PF12833">
    <property type="entry name" value="HTH_18"/>
    <property type="match status" value="1"/>
</dbReference>
<keyword evidence="1" id="KW-0805">Transcription regulation</keyword>
<dbReference type="Pfam" id="PF14525">
    <property type="entry name" value="AraC_binding_2"/>
    <property type="match status" value="1"/>
</dbReference>
<keyword evidence="3" id="KW-0804">Transcription</keyword>
<accession>A0ABQ4QD34</accession>
<keyword evidence="6" id="KW-1185">Reference proteome</keyword>
<evidence type="ECO:0000256" key="3">
    <source>
        <dbReference type="ARBA" id="ARBA00023163"/>
    </source>
</evidence>
<gene>
    <name evidence="5" type="ORF">AFCDBAGC_0970</name>
</gene>
<evidence type="ECO:0000256" key="2">
    <source>
        <dbReference type="ARBA" id="ARBA00023125"/>
    </source>
</evidence>
<name>A0ABQ4QD34_9HYPH</name>